<dbReference type="GO" id="GO:0006508">
    <property type="term" value="P:proteolysis"/>
    <property type="evidence" value="ECO:0007669"/>
    <property type="project" value="UniProtKB-KW"/>
</dbReference>
<gene>
    <name evidence="7" type="ORF">C6P11_06680</name>
</gene>
<comment type="similarity">
    <text evidence="1">Belongs to the peptidase C40 family.</text>
</comment>
<dbReference type="Gene3D" id="2.10.270.10">
    <property type="entry name" value="Cholin Binding"/>
    <property type="match status" value="2"/>
</dbReference>
<dbReference type="Proteomes" id="UP000297646">
    <property type="component" value="Unassembled WGS sequence"/>
</dbReference>
<keyword evidence="5" id="KW-0732">Signal</keyword>
<evidence type="ECO:0000259" key="6">
    <source>
        <dbReference type="PROSITE" id="PS51935"/>
    </source>
</evidence>
<dbReference type="InterPro" id="IPR038765">
    <property type="entry name" value="Papain-like_cys_pep_sf"/>
</dbReference>
<dbReference type="Gene3D" id="3.90.1720.10">
    <property type="entry name" value="endopeptidase domain like (from Nostoc punctiforme)"/>
    <property type="match status" value="1"/>
</dbReference>
<comment type="caution">
    <text evidence="7">The sequence shown here is derived from an EMBL/GenBank/DDBJ whole genome shotgun (WGS) entry which is preliminary data.</text>
</comment>
<accession>A0A4Z0RV07</accession>
<dbReference type="SUPFAM" id="SSF54001">
    <property type="entry name" value="Cysteine proteinases"/>
    <property type="match status" value="1"/>
</dbReference>
<dbReference type="SUPFAM" id="SSF69360">
    <property type="entry name" value="Cell wall binding repeat"/>
    <property type="match status" value="1"/>
</dbReference>
<evidence type="ECO:0000256" key="3">
    <source>
        <dbReference type="ARBA" id="ARBA00022801"/>
    </source>
</evidence>
<evidence type="ECO:0000256" key="2">
    <source>
        <dbReference type="ARBA" id="ARBA00022670"/>
    </source>
</evidence>
<dbReference type="OrthoDB" id="2143025at2"/>
<dbReference type="PANTHER" id="PTHR47359:SF3">
    <property type="entry name" value="NLP_P60 DOMAIN-CONTAINING PROTEIN-RELATED"/>
    <property type="match status" value="1"/>
</dbReference>
<keyword evidence="3" id="KW-0378">Hydrolase</keyword>
<feature type="domain" description="NlpC/P60" evidence="6">
    <location>
        <begin position="214"/>
        <end position="335"/>
    </location>
</feature>
<evidence type="ECO:0000256" key="5">
    <source>
        <dbReference type="SAM" id="SignalP"/>
    </source>
</evidence>
<dbReference type="InterPro" id="IPR051794">
    <property type="entry name" value="PG_Endopeptidase_C40"/>
</dbReference>
<dbReference type="Pfam" id="PF00877">
    <property type="entry name" value="NLPC_P60"/>
    <property type="match status" value="1"/>
</dbReference>
<name>A0A4Z0RV07_WEICO</name>
<evidence type="ECO:0000256" key="1">
    <source>
        <dbReference type="ARBA" id="ARBA00007074"/>
    </source>
</evidence>
<dbReference type="RefSeq" id="WP_135519712.1">
    <property type="nucleotide sequence ID" value="NZ_PVSN01000044.1"/>
</dbReference>
<feature type="signal peptide" evidence="5">
    <location>
        <begin position="1"/>
        <end position="25"/>
    </location>
</feature>
<evidence type="ECO:0000256" key="4">
    <source>
        <dbReference type="ARBA" id="ARBA00022807"/>
    </source>
</evidence>
<evidence type="ECO:0000313" key="8">
    <source>
        <dbReference type="Proteomes" id="UP000297646"/>
    </source>
</evidence>
<sequence>MTLFKTKTKKALALTAAVVAGFTFAMGLDAGHSVSAAGQTGYIHDGSQYNGGYRWYEDGQLFTGFRFYMGTYYWFVDGVRQNAGWREAWGYKYYTDDSGRAVQGNVVIDGTAYNFGDNGTYYLRGNGSGYLFDGSPANGGYRWYENGTLYTGFRYYTGTYYWFVNGVRQNAGWREAWGHKYYTDDQGRAVQGTRVIDGKSYFFGNDGTYYLRDDDAGSRMIAEANHWLGIPYLYGGATQYGVDCSGFVYLVRQHAHLTDLGRTTNVQAAYLRSHGSQPKSASQAQPGDLLFWGSVGGEYHVGMYIGNGQMIDAPQPGMTTGVHQVWGQPLAYHTI</sequence>
<reference evidence="7 8" key="1">
    <citation type="submission" date="2018-03" db="EMBL/GenBank/DDBJ databases">
        <title>Genome sequencing of Weissella confusa isolates.</title>
        <authorList>
            <person name="Kajala I."/>
            <person name="Baruah R."/>
            <person name="Bergsveinson J."/>
            <person name="Juvonen R."/>
            <person name="Ziola B."/>
        </authorList>
    </citation>
    <scope>NUCLEOTIDE SEQUENCE [LARGE SCALE GENOMIC DNA]</scope>
    <source>
        <strain evidence="7 8">VTT E-062653</strain>
    </source>
</reference>
<protein>
    <submittedName>
        <fullName evidence="7">1,4-beta-N-acetylmuramidase</fullName>
    </submittedName>
</protein>
<keyword evidence="4" id="KW-0788">Thiol protease</keyword>
<dbReference type="PANTHER" id="PTHR47359">
    <property type="entry name" value="PEPTIDOGLYCAN DL-ENDOPEPTIDASE CWLO"/>
    <property type="match status" value="1"/>
</dbReference>
<keyword evidence="2" id="KW-0645">Protease</keyword>
<proteinExistence type="inferred from homology"/>
<dbReference type="PROSITE" id="PS51935">
    <property type="entry name" value="NLPC_P60"/>
    <property type="match status" value="1"/>
</dbReference>
<dbReference type="EMBL" id="PVSN01000044">
    <property type="protein sequence ID" value="TGE72061.1"/>
    <property type="molecule type" value="Genomic_DNA"/>
</dbReference>
<organism evidence="7 8">
    <name type="scientific">Weissella confusa</name>
    <name type="common">Lactobacillus confusus</name>
    <dbReference type="NCBI Taxonomy" id="1583"/>
    <lineage>
        <taxon>Bacteria</taxon>
        <taxon>Bacillati</taxon>
        <taxon>Bacillota</taxon>
        <taxon>Bacilli</taxon>
        <taxon>Lactobacillales</taxon>
        <taxon>Lactobacillaceae</taxon>
        <taxon>Weissella</taxon>
    </lineage>
</organism>
<dbReference type="AlphaFoldDB" id="A0A4Z0RV07"/>
<evidence type="ECO:0000313" key="7">
    <source>
        <dbReference type="EMBL" id="TGE72061.1"/>
    </source>
</evidence>
<feature type="chain" id="PRO_5039012004" evidence="5">
    <location>
        <begin position="26"/>
        <end position="335"/>
    </location>
</feature>
<dbReference type="InterPro" id="IPR000064">
    <property type="entry name" value="NLP_P60_dom"/>
</dbReference>
<dbReference type="GO" id="GO:0008234">
    <property type="term" value="F:cysteine-type peptidase activity"/>
    <property type="evidence" value="ECO:0007669"/>
    <property type="project" value="UniProtKB-KW"/>
</dbReference>